<dbReference type="Pfam" id="PF04082">
    <property type="entry name" value="Fungal_trans"/>
    <property type="match status" value="1"/>
</dbReference>
<gene>
    <name evidence="8" type="ORF">N0V87_001043</name>
</gene>
<comment type="caution">
    <text evidence="8">The sequence shown here is derived from an EMBL/GenBank/DDBJ whole genome shotgun (WGS) entry which is preliminary data.</text>
</comment>
<dbReference type="OrthoDB" id="5370478at2759"/>
<evidence type="ECO:0000313" key="9">
    <source>
        <dbReference type="Proteomes" id="UP001140562"/>
    </source>
</evidence>
<keyword evidence="2" id="KW-0479">Metal-binding</keyword>
<dbReference type="GO" id="GO:0006351">
    <property type="term" value="P:DNA-templated transcription"/>
    <property type="evidence" value="ECO:0007669"/>
    <property type="project" value="InterPro"/>
</dbReference>
<accession>A0A9W8X6R7</accession>
<organism evidence="8 9">
    <name type="scientific">Didymella glomerata</name>
    <dbReference type="NCBI Taxonomy" id="749621"/>
    <lineage>
        <taxon>Eukaryota</taxon>
        <taxon>Fungi</taxon>
        <taxon>Dikarya</taxon>
        <taxon>Ascomycota</taxon>
        <taxon>Pezizomycotina</taxon>
        <taxon>Dothideomycetes</taxon>
        <taxon>Pleosporomycetidae</taxon>
        <taxon>Pleosporales</taxon>
        <taxon>Pleosporineae</taxon>
        <taxon>Didymellaceae</taxon>
        <taxon>Didymella</taxon>
    </lineage>
</organism>
<evidence type="ECO:0000256" key="2">
    <source>
        <dbReference type="ARBA" id="ARBA00022723"/>
    </source>
</evidence>
<evidence type="ECO:0000256" key="4">
    <source>
        <dbReference type="ARBA" id="ARBA00023163"/>
    </source>
</evidence>
<evidence type="ECO:0000256" key="1">
    <source>
        <dbReference type="ARBA" id="ARBA00004123"/>
    </source>
</evidence>
<evidence type="ECO:0000256" key="5">
    <source>
        <dbReference type="ARBA" id="ARBA00023242"/>
    </source>
</evidence>
<keyword evidence="5" id="KW-0539">Nucleus</keyword>
<evidence type="ECO:0000259" key="7">
    <source>
        <dbReference type="SMART" id="SM00906"/>
    </source>
</evidence>
<dbReference type="InterPro" id="IPR007219">
    <property type="entry name" value="XnlR_reg_dom"/>
</dbReference>
<feature type="domain" description="Xylanolytic transcriptional activator regulatory" evidence="7">
    <location>
        <begin position="111"/>
        <end position="196"/>
    </location>
</feature>
<dbReference type="InterPro" id="IPR050815">
    <property type="entry name" value="TF_fung"/>
</dbReference>
<dbReference type="SMART" id="SM00906">
    <property type="entry name" value="Fungal_trans"/>
    <property type="match status" value="1"/>
</dbReference>
<dbReference type="CDD" id="cd12148">
    <property type="entry name" value="fungal_TF_MHR"/>
    <property type="match status" value="1"/>
</dbReference>
<keyword evidence="9" id="KW-1185">Reference proteome</keyword>
<evidence type="ECO:0000256" key="6">
    <source>
        <dbReference type="SAM" id="MobiDB-lite"/>
    </source>
</evidence>
<evidence type="ECO:0000256" key="3">
    <source>
        <dbReference type="ARBA" id="ARBA00023015"/>
    </source>
</evidence>
<protein>
    <recommendedName>
        <fullName evidence="7">Xylanolytic transcriptional activator regulatory domain-containing protein</fullName>
    </recommendedName>
</protein>
<dbReference type="GO" id="GO:0005634">
    <property type="term" value="C:nucleus"/>
    <property type="evidence" value="ECO:0007669"/>
    <property type="project" value="UniProtKB-SubCell"/>
</dbReference>
<feature type="compositionally biased region" description="Low complexity" evidence="6">
    <location>
        <begin position="619"/>
        <end position="638"/>
    </location>
</feature>
<proteinExistence type="predicted"/>
<dbReference type="AlphaFoldDB" id="A0A9W8X6R7"/>
<comment type="subcellular location">
    <subcellularLocation>
        <location evidence="1">Nucleus</location>
    </subcellularLocation>
</comment>
<dbReference type="GO" id="GO:0000981">
    <property type="term" value="F:DNA-binding transcription factor activity, RNA polymerase II-specific"/>
    <property type="evidence" value="ECO:0007669"/>
    <property type="project" value="InterPro"/>
</dbReference>
<name>A0A9W8X6R7_9PLEO</name>
<dbReference type="GO" id="GO:0008270">
    <property type="term" value="F:zinc ion binding"/>
    <property type="evidence" value="ECO:0007669"/>
    <property type="project" value="InterPro"/>
</dbReference>
<evidence type="ECO:0000313" key="8">
    <source>
        <dbReference type="EMBL" id="KAJ4342425.1"/>
    </source>
</evidence>
<sequence length="752" mass="85842">MEFPFLHKRTFLGPLQRLPPVSSSDTGRTVPGQRTHDPALVLAFLTQTSPFHPELVAQTGSPHDTAEFYAAAALKHLDYSWCKQGEAAMQQIQAFLMLGYHAWSACHSIPGYMMIRQAIAFAGVHKYAYDEDATKRPSGDDPAARRDRFIRQESQRRTFWSCFILDRILSVGKGRPRVIQVKDLSALQIPCSDKNFISGRAVRTRLFGETDDVYAKRRKEVREEALRRDDGHEPLRIEWEDRRDDGMLGRWIYALDHFADVNEWSNNGGRRSERPNIGPWNPETKYYQLEKRLKDIKEELPDELQLTSINTENHVYETPSTTSRTYYLIHAILQLSTAYLYPEYLPTYGFRLKKPQGPMDAPLVTDPVPQEQPNYWEDKAKECFEYVRDFVSMLRSFKDRDLVVESPFIAHAVYKAAWCGKWSSVLRERKLSDVAMYCFHVPKMDPSRALDAKLEPNAWDTTNQVLGSMRRKFKLVNGMSRNLATVASIYTDRLREWRNSGGTPTSTFSDSDGGLNEYAEKFERAHKQFGSFEHDQEDLAYPTDKPYSRLKHEEDLSDPASAQSPVASFKTESEEPRRSTSSRSGFTPVNPDNAATIMQVQQSNNNVRAPYSAQPMYSPPTSQAPQQSQASQPYPAQTLPYEQSPGYGYSSTTPTFPQTAAHYGVQPPYARTVPAQGQSNVSYNPQRMSELEKEGNKSVQPNDFFIYQNEGFFQTEQWPPEDSFTVDSVSASQYWSGQQAPYPSYPGQWSGQ</sequence>
<reference evidence="8" key="1">
    <citation type="submission" date="2022-10" db="EMBL/GenBank/DDBJ databases">
        <title>Tapping the CABI collections for fungal endophytes: first genome assemblies for Collariella, Neodidymelliopsis, Ascochyta clinopodiicola, Didymella pomorum, Didymosphaeria variabile, Neocosmospora piperis and Neocucurbitaria cava.</title>
        <authorList>
            <person name="Hill R."/>
        </authorList>
    </citation>
    <scope>NUCLEOTIDE SEQUENCE</scope>
    <source>
        <strain evidence="8">IMI 360193</strain>
    </source>
</reference>
<feature type="region of interest" description="Disordered" evidence="6">
    <location>
        <begin position="551"/>
        <end position="592"/>
    </location>
</feature>
<dbReference type="EMBL" id="JAPEUV010000006">
    <property type="protein sequence ID" value="KAJ4342425.1"/>
    <property type="molecule type" value="Genomic_DNA"/>
</dbReference>
<keyword evidence="3" id="KW-0805">Transcription regulation</keyword>
<dbReference type="PANTHER" id="PTHR47338:SF5">
    <property type="entry name" value="ZN(II)2CYS6 TRANSCRIPTION FACTOR (EUROFUNG)"/>
    <property type="match status" value="1"/>
</dbReference>
<feature type="region of interest" description="Disordered" evidence="6">
    <location>
        <begin position="609"/>
        <end position="662"/>
    </location>
</feature>
<dbReference type="GO" id="GO:0003677">
    <property type="term" value="F:DNA binding"/>
    <property type="evidence" value="ECO:0007669"/>
    <property type="project" value="InterPro"/>
</dbReference>
<dbReference type="Proteomes" id="UP001140562">
    <property type="component" value="Unassembled WGS sequence"/>
</dbReference>
<keyword evidence="4" id="KW-0804">Transcription</keyword>
<feature type="compositionally biased region" description="Polar residues" evidence="6">
    <location>
        <begin position="649"/>
        <end position="658"/>
    </location>
</feature>
<dbReference type="PANTHER" id="PTHR47338">
    <property type="entry name" value="ZN(II)2CYS6 TRANSCRIPTION FACTOR (EUROFUNG)-RELATED"/>
    <property type="match status" value="1"/>
</dbReference>